<proteinExistence type="predicted"/>
<reference evidence="1 2" key="1">
    <citation type="submission" date="2024-06" db="EMBL/GenBank/DDBJ databases">
        <title>Genomic Encyclopedia of Type Strains, Phase IV (KMG-IV): sequencing the most valuable type-strain genomes for metagenomic binning, comparative biology and taxonomic classification.</title>
        <authorList>
            <person name="Goeker M."/>
        </authorList>
    </citation>
    <scope>NUCLEOTIDE SEQUENCE [LARGE SCALE GENOMIC DNA]</scope>
    <source>
        <strain evidence="1 2">DSM 21331</strain>
    </source>
</reference>
<keyword evidence="2" id="KW-1185">Reference proteome</keyword>
<dbReference type="RefSeq" id="WP_238279552.1">
    <property type="nucleotide sequence ID" value="NZ_BPQL01000061.1"/>
</dbReference>
<accession>A0ABV2LAR1</accession>
<comment type="caution">
    <text evidence="1">The sequence shown here is derived from an EMBL/GenBank/DDBJ whole genome shotgun (WGS) entry which is preliminary data.</text>
</comment>
<sequence>MSAMSGLEQVNEILALCGVLALLVALAVACAPPLPRRRPALAKRMRDTGRY</sequence>
<name>A0ABV2LAR1_9HYPH</name>
<evidence type="ECO:0000313" key="1">
    <source>
        <dbReference type="EMBL" id="MET3694944.1"/>
    </source>
</evidence>
<organism evidence="1 2">
    <name type="scientific">Methylobacterium goesingense</name>
    <dbReference type="NCBI Taxonomy" id="243690"/>
    <lineage>
        <taxon>Bacteria</taxon>
        <taxon>Pseudomonadati</taxon>
        <taxon>Pseudomonadota</taxon>
        <taxon>Alphaproteobacteria</taxon>
        <taxon>Hyphomicrobiales</taxon>
        <taxon>Methylobacteriaceae</taxon>
        <taxon>Methylobacterium</taxon>
    </lineage>
</organism>
<evidence type="ECO:0000313" key="2">
    <source>
        <dbReference type="Proteomes" id="UP001549145"/>
    </source>
</evidence>
<dbReference type="EMBL" id="JBEPMM010000020">
    <property type="protein sequence ID" value="MET3694944.1"/>
    <property type="molecule type" value="Genomic_DNA"/>
</dbReference>
<protein>
    <submittedName>
        <fullName evidence="1">Uncharacterized protein</fullName>
    </submittedName>
</protein>
<gene>
    <name evidence="1" type="ORF">ABID43_004509</name>
</gene>
<dbReference type="Proteomes" id="UP001549145">
    <property type="component" value="Unassembled WGS sequence"/>
</dbReference>